<evidence type="ECO:0000256" key="4">
    <source>
        <dbReference type="ARBA" id="ARBA00023136"/>
    </source>
</evidence>
<feature type="transmembrane region" description="Helical" evidence="5">
    <location>
        <begin position="260"/>
        <end position="283"/>
    </location>
</feature>
<comment type="caution">
    <text evidence="8">The sequence shown here is derived from an EMBL/GenBank/DDBJ whole genome shotgun (WGS) entry which is preliminary data.</text>
</comment>
<accession>A0ABV1I0C9</accession>
<dbReference type="NCBIfam" id="TIGR00254">
    <property type="entry name" value="GGDEF"/>
    <property type="match status" value="1"/>
</dbReference>
<dbReference type="Gene3D" id="3.30.70.270">
    <property type="match status" value="1"/>
</dbReference>
<comment type="subcellular location">
    <subcellularLocation>
        <location evidence="1">Membrane</location>
    </subcellularLocation>
</comment>
<dbReference type="PANTHER" id="PTHR45138">
    <property type="entry name" value="REGULATORY COMPONENTS OF SENSORY TRANSDUCTION SYSTEM"/>
    <property type="match status" value="1"/>
</dbReference>
<dbReference type="RefSeq" id="WP_349144251.1">
    <property type="nucleotide sequence ID" value="NZ_JBBMFC010000010.1"/>
</dbReference>
<feature type="domain" description="GGDEF" evidence="7">
    <location>
        <begin position="321"/>
        <end position="452"/>
    </location>
</feature>
<dbReference type="SMART" id="SM00267">
    <property type="entry name" value="GGDEF"/>
    <property type="match status" value="1"/>
</dbReference>
<evidence type="ECO:0000259" key="6">
    <source>
        <dbReference type="PROSITE" id="PS50839"/>
    </source>
</evidence>
<keyword evidence="8" id="KW-0548">Nucleotidyltransferase</keyword>
<dbReference type="GO" id="GO:0052621">
    <property type="term" value="F:diguanylate cyclase activity"/>
    <property type="evidence" value="ECO:0007669"/>
    <property type="project" value="UniProtKB-EC"/>
</dbReference>
<dbReference type="InterPro" id="IPR006189">
    <property type="entry name" value="CHASE_dom"/>
</dbReference>
<dbReference type="InterPro" id="IPR050469">
    <property type="entry name" value="Diguanylate_Cyclase"/>
</dbReference>
<dbReference type="Proteomes" id="UP001470288">
    <property type="component" value="Unassembled WGS sequence"/>
</dbReference>
<dbReference type="EC" id="2.7.7.65" evidence="8"/>
<dbReference type="InterPro" id="IPR042240">
    <property type="entry name" value="CHASE_sf"/>
</dbReference>
<dbReference type="PROSITE" id="PS50839">
    <property type="entry name" value="CHASE"/>
    <property type="match status" value="1"/>
</dbReference>
<keyword evidence="4 5" id="KW-0472">Membrane</keyword>
<dbReference type="InterPro" id="IPR029787">
    <property type="entry name" value="Nucleotide_cyclase"/>
</dbReference>
<dbReference type="PANTHER" id="PTHR45138:SF9">
    <property type="entry name" value="DIGUANYLATE CYCLASE DGCM-RELATED"/>
    <property type="match status" value="1"/>
</dbReference>
<evidence type="ECO:0000313" key="9">
    <source>
        <dbReference type="Proteomes" id="UP001470288"/>
    </source>
</evidence>
<evidence type="ECO:0000313" key="8">
    <source>
        <dbReference type="EMBL" id="MEQ2578646.1"/>
    </source>
</evidence>
<keyword evidence="9" id="KW-1185">Reference proteome</keyword>
<dbReference type="SUPFAM" id="SSF55073">
    <property type="entry name" value="Nucleotide cyclase"/>
    <property type="match status" value="1"/>
</dbReference>
<protein>
    <submittedName>
        <fullName evidence="8">Diguanylate cyclase</fullName>
        <ecNumber evidence="8">2.7.7.65</ecNumber>
    </submittedName>
</protein>
<sequence length="590" mass="66857">MIEYLRGKSIKWKIILPAVVFVVGIVTVYEIEVCNDRIYQEQKRMKTELNAVNYAQQMMSEMQEGAGITEIMEQVVTSRQGDGDYFSAVAENLTAKYVQSIQLAPEGVVTYIYPEEGNEAGKIDLIHDEERGEITRYGIDHDVIVMQGPFDLEQGGKGIAIRNPVFLKDENGEKKFWGLTIVIIRVPEVFDDSINKLTEFGYDYRLSKTSSPLTSEYKEISASGGTMEQPVVYLFDLGGCSWKLEVMPTDRWKMDHSSRVIIFSGLCIVILLTVLVAVLMGLAESRNRLKKLSDTDPLTGLLNRNGFDEQVDRYMQKHPREHCVCVELDIDDFKFINDLYGHSCGDRVLQQLAESMREMFPENAILGRNGGDEFCIILKNCVCKDVVEKIGQFTQLPRTFRYSGREHEFSISVGYAEAPVFAGNRTEILKNADTALYEVKLQGKHGCMAYNKNLQIVKRTQLGFGLNDISDYLPEAFLIYKADLDNDQILFSSREMICLAECSDMDEFLELTEGRFRNLVAPEERDSVENTVLKQAAEKAPGVIMHVDFLLNGKDGCKKSVAASSRLVENQYYGSIFYVVFSEKMNRHEG</sequence>
<evidence type="ECO:0000259" key="7">
    <source>
        <dbReference type="PROSITE" id="PS50887"/>
    </source>
</evidence>
<feature type="transmembrane region" description="Helical" evidence="5">
    <location>
        <begin position="12"/>
        <end position="29"/>
    </location>
</feature>
<evidence type="ECO:0000256" key="5">
    <source>
        <dbReference type="SAM" id="Phobius"/>
    </source>
</evidence>
<dbReference type="Gene3D" id="3.30.450.350">
    <property type="entry name" value="CHASE domain"/>
    <property type="match status" value="1"/>
</dbReference>
<name>A0ABV1I0C9_9FIRM</name>
<feature type="domain" description="CHASE" evidence="6">
    <location>
        <begin position="105"/>
        <end position="199"/>
    </location>
</feature>
<dbReference type="PROSITE" id="PS50887">
    <property type="entry name" value="GGDEF"/>
    <property type="match status" value="1"/>
</dbReference>
<reference evidence="8 9" key="1">
    <citation type="submission" date="2024-03" db="EMBL/GenBank/DDBJ databases">
        <title>Human intestinal bacterial collection.</title>
        <authorList>
            <person name="Pauvert C."/>
            <person name="Hitch T.C.A."/>
            <person name="Clavel T."/>
        </authorList>
    </citation>
    <scope>NUCLEOTIDE SEQUENCE [LARGE SCALE GENOMIC DNA]</scope>
    <source>
        <strain evidence="8 9">CLA-AA-H78B</strain>
    </source>
</reference>
<organism evidence="8 9">
    <name type="scientific">Hominiventricola aquisgranensis</name>
    <dbReference type="NCBI Taxonomy" id="3133164"/>
    <lineage>
        <taxon>Bacteria</taxon>
        <taxon>Bacillati</taxon>
        <taxon>Bacillota</taxon>
        <taxon>Clostridia</taxon>
        <taxon>Lachnospirales</taxon>
        <taxon>Lachnospiraceae</taxon>
        <taxon>Hominiventricola</taxon>
    </lineage>
</organism>
<dbReference type="CDD" id="cd01949">
    <property type="entry name" value="GGDEF"/>
    <property type="match status" value="1"/>
</dbReference>
<proteinExistence type="predicted"/>
<dbReference type="SMART" id="SM01079">
    <property type="entry name" value="CHASE"/>
    <property type="match status" value="1"/>
</dbReference>
<dbReference type="InterPro" id="IPR043128">
    <property type="entry name" value="Rev_trsase/Diguanyl_cyclase"/>
</dbReference>
<evidence type="ECO:0000256" key="1">
    <source>
        <dbReference type="ARBA" id="ARBA00004370"/>
    </source>
</evidence>
<dbReference type="Pfam" id="PF00990">
    <property type="entry name" value="GGDEF"/>
    <property type="match status" value="1"/>
</dbReference>
<keyword evidence="2 5" id="KW-0812">Transmembrane</keyword>
<dbReference type="InterPro" id="IPR000160">
    <property type="entry name" value="GGDEF_dom"/>
</dbReference>
<evidence type="ECO:0000256" key="3">
    <source>
        <dbReference type="ARBA" id="ARBA00022989"/>
    </source>
</evidence>
<gene>
    <name evidence="8" type="ORF">WMO62_07305</name>
</gene>
<evidence type="ECO:0000256" key="2">
    <source>
        <dbReference type="ARBA" id="ARBA00022692"/>
    </source>
</evidence>
<dbReference type="EMBL" id="JBBMFC010000010">
    <property type="protein sequence ID" value="MEQ2578646.1"/>
    <property type="molecule type" value="Genomic_DNA"/>
</dbReference>
<keyword evidence="8" id="KW-0808">Transferase</keyword>
<dbReference type="Pfam" id="PF03924">
    <property type="entry name" value="CHASE"/>
    <property type="match status" value="1"/>
</dbReference>
<keyword evidence="3 5" id="KW-1133">Transmembrane helix</keyword>